<dbReference type="InterPro" id="IPR015421">
    <property type="entry name" value="PyrdxlP-dep_Trfase_major"/>
</dbReference>
<dbReference type="GO" id="GO:0005739">
    <property type="term" value="C:mitochondrion"/>
    <property type="evidence" value="ECO:0007669"/>
    <property type="project" value="TreeGrafter"/>
</dbReference>
<sequence length="271" mass="30611">MERARKLANRTVLKHLVSDSRQSRRNELYRPSRGSETKRHLPTVKEQTKMAEYGGFNSLDALIDAIVPKSIRIDSMKLPKFDEGLTEAQMIELMKILVSKNKVFKSIIGMGYYNTYVPPVILRNIMENQGWYTQYAPYQAEIAQGRLESLLNFQTMITDLIGLPMSNAYLLDKGSATAEAMAMCNNIQKGKKKTFVIASNCYPQTIDICKTRDDRFGLKVVVSDVNEIDYKSGDVCGVLVQYPGTEGEVLNNGEFIKNPHANNVKVRVNWG</sequence>
<dbReference type="PANTHER" id="PTHR11773:SF1">
    <property type="entry name" value="GLYCINE DEHYDROGENASE (DECARBOXYLATING), MITOCHONDRIAL"/>
    <property type="match status" value="1"/>
</dbReference>
<dbReference type="GO" id="GO:0019464">
    <property type="term" value="P:glycine decarboxylation via glycine cleavage system"/>
    <property type="evidence" value="ECO:0007669"/>
    <property type="project" value="TreeGrafter"/>
</dbReference>
<proteinExistence type="predicted"/>
<keyword evidence="4" id="KW-1185">Reference proteome</keyword>
<dbReference type="EMBL" id="CACTIH010001843">
    <property type="protein sequence ID" value="CAA2965494.1"/>
    <property type="molecule type" value="Genomic_DNA"/>
</dbReference>
<dbReference type="SUPFAM" id="SSF53383">
    <property type="entry name" value="PLP-dependent transferases"/>
    <property type="match status" value="1"/>
</dbReference>
<gene>
    <name evidence="3" type="ORF">OLEA9_A015533</name>
</gene>
<reference evidence="3 4" key="1">
    <citation type="submission" date="2019-12" db="EMBL/GenBank/DDBJ databases">
        <authorList>
            <person name="Alioto T."/>
            <person name="Alioto T."/>
            <person name="Gomez Garrido J."/>
        </authorList>
    </citation>
    <scope>NUCLEOTIDE SEQUENCE [LARGE SCALE GENOMIC DNA]</scope>
</reference>
<dbReference type="Proteomes" id="UP000594638">
    <property type="component" value="Unassembled WGS sequence"/>
</dbReference>
<dbReference type="Pfam" id="PF02347">
    <property type="entry name" value="GDC-P"/>
    <property type="match status" value="1"/>
</dbReference>
<evidence type="ECO:0000313" key="4">
    <source>
        <dbReference type="Proteomes" id="UP000594638"/>
    </source>
</evidence>
<evidence type="ECO:0000259" key="2">
    <source>
        <dbReference type="Pfam" id="PF02347"/>
    </source>
</evidence>
<accession>A0A8S0QDX8</accession>
<evidence type="ECO:0000256" key="1">
    <source>
        <dbReference type="ARBA" id="ARBA00023002"/>
    </source>
</evidence>
<dbReference type="AlphaFoldDB" id="A0A8S0QDX8"/>
<protein>
    <submittedName>
        <fullName evidence="3">Glycine dehydrogenase (Decarboxylating), mitochondrial</fullName>
    </submittedName>
</protein>
<feature type="domain" description="Glycine cleavage system P-protein N-terminal" evidence="2">
    <location>
        <begin position="39"/>
        <end position="268"/>
    </location>
</feature>
<keyword evidence="1" id="KW-0560">Oxidoreductase</keyword>
<dbReference type="Gramene" id="OE9A015533T1">
    <property type="protein sequence ID" value="OE9A015533C1"/>
    <property type="gene ID" value="OE9A015533"/>
</dbReference>
<dbReference type="GO" id="GO:0048046">
    <property type="term" value="C:apoplast"/>
    <property type="evidence" value="ECO:0007669"/>
    <property type="project" value="TreeGrafter"/>
</dbReference>
<dbReference type="InterPro" id="IPR015424">
    <property type="entry name" value="PyrdxlP-dep_Trfase"/>
</dbReference>
<dbReference type="InterPro" id="IPR020581">
    <property type="entry name" value="GDC_P"/>
</dbReference>
<dbReference type="GO" id="GO:0030170">
    <property type="term" value="F:pyridoxal phosphate binding"/>
    <property type="evidence" value="ECO:0007669"/>
    <property type="project" value="TreeGrafter"/>
</dbReference>
<dbReference type="InterPro" id="IPR049315">
    <property type="entry name" value="GDC-P_N"/>
</dbReference>
<dbReference type="Gene3D" id="3.40.640.10">
    <property type="entry name" value="Type I PLP-dependent aspartate aminotransferase-like (Major domain)"/>
    <property type="match status" value="1"/>
</dbReference>
<dbReference type="GO" id="GO:0004375">
    <property type="term" value="F:glycine dehydrogenase (decarboxylating) activity"/>
    <property type="evidence" value="ECO:0007669"/>
    <property type="project" value="InterPro"/>
</dbReference>
<organism evidence="3 4">
    <name type="scientific">Olea europaea subsp. europaea</name>
    <dbReference type="NCBI Taxonomy" id="158383"/>
    <lineage>
        <taxon>Eukaryota</taxon>
        <taxon>Viridiplantae</taxon>
        <taxon>Streptophyta</taxon>
        <taxon>Embryophyta</taxon>
        <taxon>Tracheophyta</taxon>
        <taxon>Spermatophyta</taxon>
        <taxon>Magnoliopsida</taxon>
        <taxon>eudicotyledons</taxon>
        <taxon>Gunneridae</taxon>
        <taxon>Pentapetalae</taxon>
        <taxon>asterids</taxon>
        <taxon>lamiids</taxon>
        <taxon>Lamiales</taxon>
        <taxon>Oleaceae</taxon>
        <taxon>Oleeae</taxon>
        <taxon>Olea</taxon>
    </lineage>
</organism>
<dbReference type="GO" id="GO:0016594">
    <property type="term" value="F:glycine binding"/>
    <property type="evidence" value="ECO:0007669"/>
    <property type="project" value="TreeGrafter"/>
</dbReference>
<evidence type="ECO:0000313" key="3">
    <source>
        <dbReference type="EMBL" id="CAA2965494.1"/>
    </source>
</evidence>
<dbReference type="PANTHER" id="PTHR11773">
    <property type="entry name" value="GLYCINE DEHYDROGENASE, DECARBOXYLATING"/>
    <property type="match status" value="1"/>
</dbReference>
<name>A0A8S0QDX8_OLEEU</name>
<dbReference type="GO" id="GO:0009941">
    <property type="term" value="C:chloroplast envelope"/>
    <property type="evidence" value="ECO:0007669"/>
    <property type="project" value="TreeGrafter"/>
</dbReference>
<dbReference type="OrthoDB" id="6537869at2759"/>
<comment type="caution">
    <text evidence="3">The sequence shown here is derived from an EMBL/GenBank/DDBJ whole genome shotgun (WGS) entry which is preliminary data.</text>
</comment>
<dbReference type="GO" id="GO:0005960">
    <property type="term" value="C:glycine cleavage complex"/>
    <property type="evidence" value="ECO:0007669"/>
    <property type="project" value="TreeGrafter"/>
</dbReference>